<sequence length="119" mass="12970">MVVQCKPALMSSRMIAVVSCASWEVVGLADDLARIGATSELVVGFMDVQWTHATHGSLGQRHRERDLLSEVPSPAFLEDFCGELNQQRISTLGVGGEDLQQGIFVTASASRQGRRLEVR</sequence>
<organism evidence="1 2">
    <name type="scientific">Hyaloscypha hepaticicola</name>
    <dbReference type="NCBI Taxonomy" id="2082293"/>
    <lineage>
        <taxon>Eukaryota</taxon>
        <taxon>Fungi</taxon>
        <taxon>Dikarya</taxon>
        <taxon>Ascomycota</taxon>
        <taxon>Pezizomycotina</taxon>
        <taxon>Leotiomycetes</taxon>
        <taxon>Helotiales</taxon>
        <taxon>Hyaloscyphaceae</taxon>
        <taxon>Hyaloscypha</taxon>
    </lineage>
</organism>
<name>A0A2J6QQ44_9HELO</name>
<keyword evidence="2" id="KW-1185">Reference proteome</keyword>
<proteinExistence type="predicted"/>
<evidence type="ECO:0000313" key="1">
    <source>
        <dbReference type="EMBL" id="PMD28372.1"/>
    </source>
</evidence>
<protein>
    <submittedName>
        <fullName evidence="1">Uncharacterized protein</fullName>
    </submittedName>
</protein>
<reference evidence="1 2" key="1">
    <citation type="submission" date="2016-05" db="EMBL/GenBank/DDBJ databases">
        <title>A degradative enzymes factory behind the ericoid mycorrhizal symbiosis.</title>
        <authorList>
            <consortium name="DOE Joint Genome Institute"/>
            <person name="Martino E."/>
            <person name="Morin E."/>
            <person name="Grelet G."/>
            <person name="Kuo A."/>
            <person name="Kohler A."/>
            <person name="Daghino S."/>
            <person name="Barry K."/>
            <person name="Choi C."/>
            <person name="Cichocki N."/>
            <person name="Clum A."/>
            <person name="Copeland A."/>
            <person name="Hainaut M."/>
            <person name="Haridas S."/>
            <person name="Labutti K."/>
            <person name="Lindquist E."/>
            <person name="Lipzen A."/>
            <person name="Khouja H.-R."/>
            <person name="Murat C."/>
            <person name="Ohm R."/>
            <person name="Olson A."/>
            <person name="Spatafora J."/>
            <person name="Veneault-Fourrey C."/>
            <person name="Henrissat B."/>
            <person name="Grigoriev I."/>
            <person name="Martin F."/>
            <person name="Perotto S."/>
        </authorList>
    </citation>
    <scope>NUCLEOTIDE SEQUENCE [LARGE SCALE GENOMIC DNA]</scope>
    <source>
        <strain evidence="1 2">UAMH 7357</strain>
    </source>
</reference>
<gene>
    <name evidence="1" type="ORF">NA56DRAFT_653096</name>
</gene>
<dbReference type="AlphaFoldDB" id="A0A2J6QQ44"/>
<dbReference type="Proteomes" id="UP000235672">
    <property type="component" value="Unassembled WGS sequence"/>
</dbReference>
<dbReference type="EMBL" id="KZ613464">
    <property type="protein sequence ID" value="PMD28372.1"/>
    <property type="molecule type" value="Genomic_DNA"/>
</dbReference>
<accession>A0A2J6QQ44</accession>
<evidence type="ECO:0000313" key="2">
    <source>
        <dbReference type="Proteomes" id="UP000235672"/>
    </source>
</evidence>